<protein>
    <submittedName>
        <fullName evidence="2">Uncharacterized protein</fullName>
    </submittedName>
</protein>
<reference evidence="2" key="2">
    <citation type="submission" date="2015-03" db="EMBL/GenBank/DDBJ databases">
        <authorList>
            <person name="Chow C.-E.T."/>
            <person name="Winget D.M."/>
            <person name="White R.A.III."/>
            <person name="Hallam S.J."/>
            <person name="Suttle C.A."/>
        </authorList>
    </citation>
    <scope>NUCLEOTIDE SEQUENCE</scope>
    <source>
        <strain evidence="2">Anoxic3_3</strain>
    </source>
</reference>
<name>A0A0F7L3I9_9VIRU</name>
<organism evidence="2">
    <name type="scientific">uncultured marine virus</name>
    <dbReference type="NCBI Taxonomy" id="186617"/>
    <lineage>
        <taxon>Viruses</taxon>
        <taxon>environmental samples</taxon>
    </lineage>
</organism>
<keyword evidence="1" id="KW-0812">Transmembrane</keyword>
<reference evidence="2" key="1">
    <citation type="journal article" date="2015" name="Front. Microbiol.">
        <title>Combining genomic sequencing methods to explore viral diversity and reveal potential virus-host interactions.</title>
        <authorList>
            <person name="Chow C.E."/>
            <person name="Winget D.M."/>
            <person name="White R.A.III."/>
            <person name="Hallam S.J."/>
            <person name="Suttle C.A."/>
        </authorList>
    </citation>
    <scope>NUCLEOTIDE SEQUENCE</scope>
    <source>
        <strain evidence="2">Anoxic3_3</strain>
    </source>
</reference>
<evidence type="ECO:0000256" key="1">
    <source>
        <dbReference type="SAM" id="Phobius"/>
    </source>
</evidence>
<proteinExistence type="predicted"/>
<sequence>MAYPLAFSTSVSVIKTRLTMSPDILVSSGIISLFVPSISSCILISPFERTLRQFIGTMALQLIMYSL</sequence>
<feature type="transmembrane region" description="Helical" evidence="1">
    <location>
        <begin position="24"/>
        <end position="44"/>
    </location>
</feature>
<keyword evidence="1" id="KW-0472">Membrane</keyword>
<accession>A0A0F7L3I9</accession>
<evidence type="ECO:0000313" key="2">
    <source>
        <dbReference type="EMBL" id="AKH46058.1"/>
    </source>
</evidence>
<keyword evidence="1" id="KW-1133">Transmembrane helix</keyword>
<dbReference type="EMBL" id="KR029578">
    <property type="protein sequence ID" value="AKH46058.1"/>
    <property type="molecule type" value="Genomic_DNA"/>
</dbReference>